<protein>
    <submittedName>
        <fullName evidence="2">Putative papa 15</fullName>
    </submittedName>
</protein>
<feature type="signal peptide" evidence="1">
    <location>
        <begin position="1"/>
        <end position="18"/>
    </location>
</feature>
<organism evidence="2">
    <name type="scientific">Ixodes ricinus</name>
    <name type="common">Common tick</name>
    <name type="synonym">Acarus ricinus</name>
    <dbReference type="NCBI Taxonomy" id="34613"/>
    <lineage>
        <taxon>Eukaryota</taxon>
        <taxon>Metazoa</taxon>
        <taxon>Ecdysozoa</taxon>
        <taxon>Arthropoda</taxon>
        <taxon>Chelicerata</taxon>
        <taxon>Arachnida</taxon>
        <taxon>Acari</taxon>
        <taxon>Parasitiformes</taxon>
        <taxon>Ixodida</taxon>
        <taxon>Ixodoidea</taxon>
        <taxon>Ixodidae</taxon>
        <taxon>Ixodinae</taxon>
        <taxon>Ixodes</taxon>
    </lineage>
</organism>
<accession>V5GIE5</accession>
<dbReference type="AlphaFoldDB" id="V5GIE5"/>
<reference evidence="2" key="1">
    <citation type="journal article" date="2015" name="Sci. Rep.">
        <title>Tissue- and time-dependent transcription in Ixodes ricinus salivary glands and midguts when blood feeding on the vertebrate host.</title>
        <authorList>
            <person name="Kotsyfakis M."/>
            <person name="Schwarz A."/>
            <person name="Erhart J."/>
            <person name="Ribeiro J.M."/>
        </authorList>
    </citation>
    <scope>NUCLEOTIDE SEQUENCE</scope>
    <source>
        <tissue evidence="2">Salivary gland and midgut</tissue>
    </source>
</reference>
<sequence>MRVSRFLFLFAMCFLVSADDLLYTCTREWPVPFRQCLILCQHGELSFRELPTFTLEEKRNGTYCRRFFRFFAGVCFNGRCVKPDGVHAIQGGRNRRPYIGLRKNRPGELLCQRQVDLW</sequence>
<dbReference type="EMBL" id="GANP01014483">
    <property type="protein sequence ID" value="JAB69985.1"/>
    <property type="molecule type" value="mRNA"/>
</dbReference>
<feature type="chain" id="PRO_5004733884" evidence="1">
    <location>
        <begin position="19"/>
        <end position="118"/>
    </location>
</feature>
<keyword evidence="1" id="KW-0732">Signal</keyword>
<proteinExistence type="evidence at transcript level"/>
<name>V5GIE5_IXORI</name>
<evidence type="ECO:0000313" key="2">
    <source>
        <dbReference type="EMBL" id="JAB69985.1"/>
    </source>
</evidence>
<evidence type="ECO:0000256" key="1">
    <source>
        <dbReference type="SAM" id="SignalP"/>
    </source>
</evidence>